<keyword evidence="3" id="KW-1185">Reference proteome</keyword>
<name>A0A939TNI2_9MICO</name>
<dbReference type="InterPro" id="IPR016195">
    <property type="entry name" value="Pol/histidinol_Pase-like"/>
</dbReference>
<dbReference type="GO" id="GO:0042578">
    <property type="term" value="F:phosphoric ester hydrolase activity"/>
    <property type="evidence" value="ECO:0007669"/>
    <property type="project" value="TreeGrafter"/>
</dbReference>
<accession>A0A939TNI2</accession>
<dbReference type="SUPFAM" id="SSF89550">
    <property type="entry name" value="PHP domain-like"/>
    <property type="match status" value="1"/>
</dbReference>
<proteinExistence type="predicted"/>
<dbReference type="InterPro" id="IPR004013">
    <property type="entry name" value="PHP_dom"/>
</dbReference>
<dbReference type="AlphaFoldDB" id="A0A939TNI2"/>
<organism evidence="2 3">
    <name type="scientific">Leucobacter tardus</name>
    <dbReference type="NCBI Taxonomy" id="501483"/>
    <lineage>
        <taxon>Bacteria</taxon>
        <taxon>Bacillati</taxon>
        <taxon>Actinomycetota</taxon>
        <taxon>Actinomycetes</taxon>
        <taxon>Micrococcales</taxon>
        <taxon>Microbacteriaceae</taxon>
        <taxon>Leucobacter</taxon>
    </lineage>
</organism>
<dbReference type="InterPro" id="IPR050243">
    <property type="entry name" value="PHP_phosphatase"/>
</dbReference>
<evidence type="ECO:0000259" key="1">
    <source>
        <dbReference type="SMART" id="SM00481"/>
    </source>
</evidence>
<feature type="domain" description="Polymerase/histidinol phosphatase N-terminal" evidence="1">
    <location>
        <begin position="9"/>
        <end position="81"/>
    </location>
</feature>
<gene>
    <name evidence="2" type="ORF">J4H85_11240</name>
</gene>
<dbReference type="Proteomes" id="UP000668403">
    <property type="component" value="Unassembled WGS sequence"/>
</dbReference>
<dbReference type="InterPro" id="IPR003141">
    <property type="entry name" value="Pol/His_phosphatase_N"/>
</dbReference>
<evidence type="ECO:0000313" key="2">
    <source>
        <dbReference type="EMBL" id="MBO2990568.1"/>
    </source>
</evidence>
<comment type="caution">
    <text evidence="2">The sequence shown here is derived from an EMBL/GenBank/DDBJ whole genome shotgun (WGS) entry which is preliminary data.</text>
</comment>
<dbReference type="Pfam" id="PF02811">
    <property type="entry name" value="PHP"/>
    <property type="match status" value="1"/>
</dbReference>
<dbReference type="Gene3D" id="3.20.20.140">
    <property type="entry name" value="Metal-dependent hydrolases"/>
    <property type="match status" value="1"/>
</dbReference>
<dbReference type="PANTHER" id="PTHR36928:SF1">
    <property type="entry name" value="PHOSPHATASE YCDX-RELATED"/>
    <property type="match status" value="1"/>
</dbReference>
<evidence type="ECO:0000313" key="3">
    <source>
        <dbReference type="Proteomes" id="UP000668403"/>
    </source>
</evidence>
<dbReference type="GO" id="GO:0008270">
    <property type="term" value="F:zinc ion binding"/>
    <property type="evidence" value="ECO:0007669"/>
    <property type="project" value="TreeGrafter"/>
</dbReference>
<reference evidence="2" key="1">
    <citation type="submission" date="2021-03" db="EMBL/GenBank/DDBJ databases">
        <title>Leucobacter chromiisoli sp. nov., isolated from chromium-containing soil of chemical plant.</title>
        <authorList>
            <person name="Xu Z."/>
        </authorList>
    </citation>
    <scope>NUCLEOTIDE SEQUENCE</scope>
    <source>
        <strain evidence="2">K 70/01</strain>
    </source>
</reference>
<dbReference type="PANTHER" id="PTHR36928">
    <property type="entry name" value="PHOSPHATASE YCDX-RELATED"/>
    <property type="match status" value="1"/>
</dbReference>
<dbReference type="EMBL" id="JAGFBF010000005">
    <property type="protein sequence ID" value="MBO2990568.1"/>
    <property type="molecule type" value="Genomic_DNA"/>
</dbReference>
<dbReference type="RefSeq" id="WP_208239666.1">
    <property type="nucleotide sequence ID" value="NZ_BAAAQU010000002.1"/>
</dbReference>
<dbReference type="SMART" id="SM00481">
    <property type="entry name" value="POLIIIAc"/>
    <property type="match status" value="1"/>
</dbReference>
<sequence length="239" mass="25367">MSTTALLRGDHHVHSTFSDDAVSTLAENVAAAHAAGLDTLRLVDHVRISTAWVPEFVAAVSALEVPDGLTVVTGVEAKILDTAGRLDAPPLPAGIDRILIADHQFPTPEGPLGPTAVRERLADGWAGEDALDALVEALIAAMERYPGNQLAHCFSILPKVGLDETDLGGERLAAWSATAARTDTLVEVNEKWGCPEPPTLRALRRAGVTLVASTDSHVATDIGRYDRVRALLHDADERS</sequence>
<protein>
    <submittedName>
        <fullName evidence="2">PHP domain-containing protein</fullName>
    </submittedName>
</protein>
<dbReference type="GO" id="GO:0005829">
    <property type="term" value="C:cytosol"/>
    <property type="evidence" value="ECO:0007669"/>
    <property type="project" value="TreeGrafter"/>
</dbReference>